<dbReference type="EMBL" id="JAHHHW010000001">
    <property type="protein sequence ID" value="MBW4430188.1"/>
    <property type="molecule type" value="Genomic_DNA"/>
</dbReference>
<comment type="caution">
    <text evidence="1">The sequence shown here is derived from an EMBL/GenBank/DDBJ whole genome shotgun (WGS) entry which is preliminary data.</text>
</comment>
<protein>
    <submittedName>
        <fullName evidence="1">Uncharacterized protein</fullName>
    </submittedName>
</protein>
<proteinExistence type="predicted"/>
<gene>
    <name evidence="1" type="ORF">KME28_00025</name>
</gene>
<dbReference type="Proteomes" id="UP000813215">
    <property type="component" value="Unassembled WGS sequence"/>
</dbReference>
<reference evidence="1" key="2">
    <citation type="journal article" date="2022" name="Microbiol. Resour. Announc.">
        <title>Metagenome Sequencing to Explore Phylogenomics of Terrestrial Cyanobacteria.</title>
        <authorList>
            <person name="Ward R.D."/>
            <person name="Stajich J.E."/>
            <person name="Johansen J.R."/>
            <person name="Huntemann M."/>
            <person name="Clum A."/>
            <person name="Foster B."/>
            <person name="Foster B."/>
            <person name="Roux S."/>
            <person name="Palaniappan K."/>
            <person name="Varghese N."/>
            <person name="Mukherjee S."/>
            <person name="Reddy T.B.K."/>
            <person name="Daum C."/>
            <person name="Copeland A."/>
            <person name="Chen I.A."/>
            <person name="Ivanova N.N."/>
            <person name="Kyrpides N.C."/>
            <person name="Shapiro N."/>
            <person name="Eloe-Fadrosh E.A."/>
            <person name="Pietrasiak N."/>
        </authorList>
    </citation>
    <scope>NUCLEOTIDE SEQUENCE</scope>
    <source>
        <strain evidence="1">HA4357-MV3</strain>
    </source>
</reference>
<accession>A0A9E3H2R9</accession>
<evidence type="ECO:0000313" key="2">
    <source>
        <dbReference type="Proteomes" id="UP000813215"/>
    </source>
</evidence>
<evidence type="ECO:0000313" key="1">
    <source>
        <dbReference type="EMBL" id="MBW4430188.1"/>
    </source>
</evidence>
<name>A0A9E3H2R9_9NOST</name>
<dbReference type="AlphaFoldDB" id="A0A9E3H2R9"/>
<reference evidence="1" key="1">
    <citation type="submission" date="2021-05" db="EMBL/GenBank/DDBJ databases">
        <authorList>
            <person name="Pietrasiak N."/>
            <person name="Ward R."/>
            <person name="Stajich J.E."/>
            <person name="Kurbessoian T."/>
        </authorList>
    </citation>
    <scope>NUCLEOTIDE SEQUENCE</scope>
    <source>
        <strain evidence="1">HA4357-MV3</strain>
    </source>
</reference>
<organism evidence="1 2">
    <name type="scientific">Pelatocladus maniniholoensis HA4357-MV3</name>
    <dbReference type="NCBI Taxonomy" id="1117104"/>
    <lineage>
        <taxon>Bacteria</taxon>
        <taxon>Bacillati</taxon>
        <taxon>Cyanobacteriota</taxon>
        <taxon>Cyanophyceae</taxon>
        <taxon>Nostocales</taxon>
        <taxon>Nostocaceae</taxon>
        <taxon>Pelatocladus</taxon>
    </lineage>
</organism>
<sequence length="60" mass="6753">MGDIQDVTVQKITNFIETIESNSSWQQQVEAWGKKFRKIENSGLSVKIISQILATAKSIN</sequence>